<comment type="caution">
    <text evidence="1">The sequence shown here is derived from an EMBL/GenBank/DDBJ whole genome shotgun (WGS) entry which is preliminary data.</text>
</comment>
<proteinExistence type="predicted"/>
<dbReference type="AlphaFoldDB" id="A0A645IR57"/>
<dbReference type="EMBL" id="VSSQ01121422">
    <property type="protein sequence ID" value="MPN53845.1"/>
    <property type="molecule type" value="Genomic_DNA"/>
</dbReference>
<name>A0A645IR57_9ZZZZ</name>
<dbReference type="Pfam" id="PF13852">
    <property type="entry name" value="DUF4197"/>
    <property type="match status" value="1"/>
</dbReference>
<sequence length="79" mass="8513">MPIVKKETGKLQLAEQYNQFAGKAAGAGLIDKKDADIDSYVTQKAMDGLFLMIAEEEKKLRANPLGAGSDLLKKVFGAL</sequence>
<organism evidence="1">
    <name type="scientific">bioreactor metagenome</name>
    <dbReference type="NCBI Taxonomy" id="1076179"/>
    <lineage>
        <taxon>unclassified sequences</taxon>
        <taxon>metagenomes</taxon>
        <taxon>ecological metagenomes</taxon>
    </lineage>
</organism>
<dbReference type="InterPro" id="IPR025245">
    <property type="entry name" value="DUF4197"/>
</dbReference>
<reference evidence="1" key="1">
    <citation type="submission" date="2019-08" db="EMBL/GenBank/DDBJ databases">
        <authorList>
            <person name="Kucharzyk K."/>
            <person name="Murdoch R.W."/>
            <person name="Higgins S."/>
            <person name="Loffler F."/>
        </authorList>
    </citation>
    <scope>NUCLEOTIDE SEQUENCE</scope>
</reference>
<evidence type="ECO:0008006" key="2">
    <source>
        <dbReference type="Google" id="ProtNLM"/>
    </source>
</evidence>
<protein>
    <recommendedName>
        <fullName evidence="2">DUF4197 domain-containing protein</fullName>
    </recommendedName>
</protein>
<accession>A0A645IR57</accession>
<evidence type="ECO:0000313" key="1">
    <source>
        <dbReference type="EMBL" id="MPN53845.1"/>
    </source>
</evidence>
<gene>
    <name evidence="1" type="ORF">SDC9_201513</name>
</gene>